<dbReference type="KEGG" id="lgi:LOTGIDRAFT_155187"/>
<name>V3ZXJ0_LOTGI</name>
<dbReference type="EMBL" id="KB203274">
    <property type="protein sequence ID" value="ESO85696.1"/>
    <property type="molecule type" value="Genomic_DNA"/>
</dbReference>
<reference evidence="1 2" key="1">
    <citation type="journal article" date="2013" name="Nature">
        <title>Insights into bilaterian evolution from three spiralian genomes.</title>
        <authorList>
            <person name="Simakov O."/>
            <person name="Marletaz F."/>
            <person name="Cho S.J."/>
            <person name="Edsinger-Gonzales E."/>
            <person name="Havlak P."/>
            <person name="Hellsten U."/>
            <person name="Kuo D.H."/>
            <person name="Larsson T."/>
            <person name="Lv J."/>
            <person name="Arendt D."/>
            <person name="Savage R."/>
            <person name="Osoegawa K."/>
            <person name="de Jong P."/>
            <person name="Grimwood J."/>
            <person name="Chapman J.A."/>
            <person name="Shapiro H."/>
            <person name="Aerts A."/>
            <person name="Otillar R.P."/>
            <person name="Terry A.Y."/>
            <person name="Boore J.L."/>
            <person name="Grigoriev I.V."/>
            <person name="Lindberg D.R."/>
            <person name="Seaver E.C."/>
            <person name="Weisblat D.A."/>
            <person name="Putnam N.H."/>
            <person name="Rokhsar D.S."/>
        </authorList>
    </citation>
    <scope>NUCLEOTIDE SEQUENCE [LARGE SCALE GENOMIC DNA]</scope>
</reference>
<organism evidence="1 2">
    <name type="scientific">Lottia gigantea</name>
    <name type="common">Giant owl limpet</name>
    <dbReference type="NCBI Taxonomy" id="225164"/>
    <lineage>
        <taxon>Eukaryota</taxon>
        <taxon>Metazoa</taxon>
        <taxon>Spiralia</taxon>
        <taxon>Lophotrochozoa</taxon>
        <taxon>Mollusca</taxon>
        <taxon>Gastropoda</taxon>
        <taxon>Patellogastropoda</taxon>
        <taxon>Lottioidea</taxon>
        <taxon>Lottiidae</taxon>
        <taxon>Lottia</taxon>
    </lineage>
</organism>
<dbReference type="Proteomes" id="UP000030746">
    <property type="component" value="Unassembled WGS sequence"/>
</dbReference>
<dbReference type="InterPro" id="IPR011735">
    <property type="entry name" value="WlaTC/HtrL_glycosyltransf"/>
</dbReference>
<dbReference type="OrthoDB" id="411632at2759"/>
<dbReference type="AlphaFoldDB" id="V3ZXJ0"/>
<evidence type="ECO:0000313" key="2">
    <source>
        <dbReference type="Proteomes" id="UP000030746"/>
    </source>
</evidence>
<dbReference type="GeneID" id="20236626"/>
<dbReference type="RefSeq" id="XP_009063932.1">
    <property type="nucleotide sequence ID" value="XM_009065684.1"/>
</dbReference>
<proteinExistence type="predicted"/>
<gene>
    <name evidence="1" type="ORF">LOTGIDRAFT_155187</name>
</gene>
<dbReference type="Pfam" id="PF09612">
    <property type="entry name" value="HtrL_YibB"/>
    <property type="match status" value="1"/>
</dbReference>
<accession>V3ZXJ0</accession>
<keyword evidence="2" id="KW-1185">Reference proteome</keyword>
<dbReference type="CTD" id="20236626"/>
<dbReference type="OMA" id="IYIRICK"/>
<dbReference type="HOGENOM" id="CLU_062703_1_0_1"/>
<sequence>MKTEDVIKSGSEKVTVVTAYWNLGSFQKGPSKNLVFKSNLYKKWMSTFQYLANPLVAFVDDKKFADHLRHLRRNMANATKIILIEKSKLWSFGLKDKIHNIYSKPGYPKFYPNTVLPGYSCAQHAKYDAVQMAIEKNYFHTNYFTWLDIGYFREKLESTRLFELILPPQFNPNRISFTEVGRYEDISLRKIVYENKVWVGGGMALGKSEIFLKFIAEYKKATETFIKMSLMSTDQQVLYGLYSRQGRKLLKPTIELQTYRSDDWFHLGLLCHRYANK</sequence>
<protein>
    <submittedName>
        <fullName evidence="1">Uncharacterized protein</fullName>
    </submittedName>
</protein>
<evidence type="ECO:0000313" key="1">
    <source>
        <dbReference type="EMBL" id="ESO85696.1"/>
    </source>
</evidence>